<dbReference type="InterPro" id="IPR016187">
    <property type="entry name" value="CTDL_fold"/>
</dbReference>
<keyword evidence="2" id="KW-1185">Reference proteome</keyword>
<sequence length="118" mass="13984">MGYVNNKSTKITTIRIERFMKGHHLTESLCHIKYRRKCNAMPVLRKIVNHVMMIIDNSFEFNLRYLLNELDVNDVVWIGLMRPQSSDRFMWSRYRTLVFGANAEGHNHQTMRGPTVDQ</sequence>
<dbReference type="STRING" id="67801.A0A1B0ALZ1"/>
<evidence type="ECO:0000313" key="1">
    <source>
        <dbReference type="EnsemblMetazoa" id="GPPI001313-PA"/>
    </source>
</evidence>
<dbReference type="VEuPathDB" id="VectorBase:GPPI001313"/>
<dbReference type="Proteomes" id="UP000092460">
    <property type="component" value="Unassembled WGS sequence"/>
</dbReference>
<dbReference type="EMBL" id="JXJN01000242">
    <property type="status" value="NOT_ANNOTATED_CDS"/>
    <property type="molecule type" value="Genomic_DNA"/>
</dbReference>
<protein>
    <submittedName>
        <fullName evidence="1">Uncharacterized protein</fullName>
    </submittedName>
</protein>
<evidence type="ECO:0000313" key="2">
    <source>
        <dbReference type="Proteomes" id="UP000092460"/>
    </source>
</evidence>
<accession>A0A1B0ALZ1</accession>
<dbReference type="EnsemblMetazoa" id="GPPI001313-RA">
    <property type="protein sequence ID" value="GPPI001313-PA"/>
    <property type="gene ID" value="GPPI001313"/>
</dbReference>
<dbReference type="AlphaFoldDB" id="A0A1B0ALZ1"/>
<dbReference type="SUPFAM" id="SSF56436">
    <property type="entry name" value="C-type lectin-like"/>
    <property type="match status" value="1"/>
</dbReference>
<name>A0A1B0ALZ1_9MUSC</name>
<reference evidence="1" key="2">
    <citation type="submission" date="2020-05" db="UniProtKB">
        <authorList>
            <consortium name="EnsemblMetazoa"/>
        </authorList>
    </citation>
    <scope>IDENTIFICATION</scope>
    <source>
        <strain evidence="1">IAEA</strain>
    </source>
</reference>
<organism evidence="1 2">
    <name type="scientific">Glossina palpalis gambiensis</name>
    <dbReference type="NCBI Taxonomy" id="67801"/>
    <lineage>
        <taxon>Eukaryota</taxon>
        <taxon>Metazoa</taxon>
        <taxon>Ecdysozoa</taxon>
        <taxon>Arthropoda</taxon>
        <taxon>Hexapoda</taxon>
        <taxon>Insecta</taxon>
        <taxon>Pterygota</taxon>
        <taxon>Neoptera</taxon>
        <taxon>Endopterygota</taxon>
        <taxon>Diptera</taxon>
        <taxon>Brachycera</taxon>
        <taxon>Muscomorpha</taxon>
        <taxon>Hippoboscoidea</taxon>
        <taxon>Glossinidae</taxon>
        <taxon>Glossina</taxon>
    </lineage>
</organism>
<reference evidence="2" key="1">
    <citation type="submission" date="2015-01" db="EMBL/GenBank/DDBJ databases">
        <authorList>
            <person name="Aksoy S."/>
            <person name="Warren W."/>
            <person name="Wilson R.K."/>
        </authorList>
    </citation>
    <scope>NUCLEOTIDE SEQUENCE [LARGE SCALE GENOMIC DNA]</scope>
    <source>
        <strain evidence="2">IAEA</strain>
    </source>
</reference>
<proteinExistence type="predicted"/>